<dbReference type="Proteomes" id="UP000281975">
    <property type="component" value="Unassembled WGS sequence"/>
</dbReference>
<dbReference type="SUPFAM" id="SSF46785">
    <property type="entry name" value="Winged helix' DNA-binding domain"/>
    <property type="match status" value="1"/>
</dbReference>
<organism evidence="6 7">
    <name type="scientific">Kushneria sinocarnis</name>
    <dbReference type="NCBI Taxonomy" id="595502"/>
    <lineage>
        <taxon>Bacteria</taxon>
        <taxon>Pseudomonadati</taxon>
        <taxon>Pseudomonadota</taxon>
        <taxon>Gammaproteobacteria</taxon>
        <taxon>Oceanospirillales</taxon>
        <taxon>Halomonadaceae</taxon>
        <taxon>Kushneria</taxon>
    </lineage>
</organism>
<dbReference type="PANTHER" id="PTHR30346:SF28">
    <property type="entry name" value="HTH-TYPE TRANSCRIPTIONAL REGULATOR CYNR"/>
    <property type="match status" value="1"/>
</dbReference>
<keyword evidence="4" id="KW-0804">Transcription</keyword>
<name>A0A420WUK4_9GAMM</name>
<evidence type="ECO:0000313" key="6">
    <source>
        <dbReference type="EMBL" id="RKQ97126.1"/>
    </source>
</evidence>
<dbReference type="RefSeq" id="WP_170150085.1">
    <property type="nucleotide sequence ID" value="NZ_RBIN01000007.1"/>
</dbReference>
<keyword evidence="3" id="KW-0238">DNA-binding</keyword>
<dbReference type="GO" id="GO:0032993">
    <property type="term" value="C:protein-DNA complex"/>
    <property type="evidence" value="ECO:0007669"/>
    <property type="project" value="TreeGrafter"/>
</dbReference>
<dbReference type="GO" id="GO:0003677">
    <property type="term" value="F:DNA binding"/>
    <property type="evidence" value="ECO:0007669"/>
    <property type="project" value="UniProtKB-KW"/>
</dbReference>
<feature type="domain" description="HTH lysR-type" evidence="5">
    <location>
        <begin position="3"/>
        <end position="60"/>
    </location>
</feature>
<dbReference type="AlphaFoldDB" id="A0A420WUK4"/>
<proteinExistence type="inferred from homology"/>
<evidence type="ECO:0000256" key="3">
    <source>
        <dbReference type="ARBA" id="ARBA00023125"/>
    </source>
</evidence>
<comment type="similarity">
    <text evidence="1">Belongs to the LysR transcriptional regulatory family.</text>
</comment>
<accession>A0A420WUK4</accession>
<dbReference type="PROSITE" id="PS50931">
    <property type="entry name" value="HTH_LYSR"/>
    <property type="match status" value="1"/>
</dbReference>
<evidence type="ECO:0000313" key="7">
    <source>
        <dbReference type="Proteomes" id="UP000281975"/>
    </source>
</evidence>
<dbReference type="PANTHER" id="PTHR30346">
    <property type="entry name" value="TRANSCRIPTIONAL DUAL REGULATOR HCAR-RELATED"/>
    <property type="match status" value="1"/>
</dbReference>
<dbReference type="GO" id="GO:0003700">
    <property type="term" value="F:DNA-binding transcription factor activity"/>
    <property type="evidence" value="ECO:0007669"/>
    <property type="project" value="InterPro"/>
</dbReference>
<keyword evidence="7" id="KW-1185">Reference proteome</keyword>
<evidence type="ECO:0000256" key="1">
    <source>
        <dbReference type="ARBA" id="ARBA00009437"/>
    </source>
</evidence>
<evidence type="ECO:0000259" key="5">
    <source>
        <dbReference type="PROSITE" id="PS50931"/>
    </source>
</evidence>
<evidence type="ECO:0000256" key="4">
    <source>
        <dbReference type="ARBA" id="ARBA00023163"/>
    </source>
</evidence>
<evidence type="ECO:0000256" key="2">
    <source>
        <dbReference type="ARBA" id="ARBA00023015"/>
    </source>
</evidence>
<dbReference type="InterPro" id="IPR000847">
    <property type="entry name" value="LysR_HTH_N"/>
</dbReference>
<comment type="caution">
    <text evidence="6">The sequence shown here is derived from an EMBL/GenBank/DDBJ whole genome shotgun (WGS) entry which is preliminary data.</text>
</comment>
<reference evidence="6 7" key="1">
    <citation type="submission" date="2018-10" db="EMBL/GenBank/DDBJ databases">
        <title>Genomic Encyclopedia of Type Strains, Phase IV (KMG-IV): sequencing the most valuable type-strain genomes for metagenomic binning, comparative biology and taxonomic classification.</title>
        <authorList>
            <person name="Goeker M."/>
        </authorList>
    </citation>
    <scope>NUCLEOTIDE SEQUENCE [LARGE SCALE GENOMIC DNA]</scope>
    <source>
        <strain evidence="6 7">DSM 23229</strain>
    </source>
</reference>
<keyword evidence="2" id="KW-0805">Transcription regulation</keyword>
<sequence length="94" mass="10529">MNLTIRHYRCVVALADTRNYHRAAEMHGISHTNICAVIKRVSEMTGLVLFRRDGNRMEVTDEGAMFVAAARDIVESHDDMLAHYGIGKKQTVAA</sequence>
<dbReference type="Pfam" id="PF00126">
    <property type="entry name" value="HTH_1"/>
    <property type="match status" value="1"/>
</dbReference>
<dbReference type="EMBL" id="RBIN01000007">
    <property type="protein sequence ID" value="RKQ97126.1"/>
    <property type="molecule type" value="Genomic_DNA"/>
</dbReference>
<dbReference type="InterPro" id="IPR036388">
    <property type="entry name" value="WH-like_DNA-bd_sf"/>
</dbReference>
<dbReference type="InterPro" id="IPR036390">
    <property type="entry name" value="WH_DNA-bd_sf"/>
</dbReference>
<protein>
    <submittedName>
        <fullName evidence="6">Regulatory helix-turn-helix LysR family protein</fullName>
    </submittedName>
</protein>
<gene>
    <name evidence="6" type="ORF">C7446_2545</name>
</gene>
<dbReference type="Gene3D" id="1.10.10.10">
    <property type="entry name" value="Winged helix-like DNA-binding domain superfamily/Winged helix DNA-binding domain"/>
    <property type="match status" value="1"/>
</dbReference>